<sequence length="75" mass="8271">MLQSRKDTVDASSCGFMENRVHHGTVNSKPCDYMGNNIDEQDAGSTHMCSELCLENVNLNVDGIKKIQLKIVDAT</sequence>
<proteinExistence type="predicted"/>
<evidence type="ECO:0000313" key="2">
    <source>
        <dbReference type="WBParaSite" id="nRc.2.0.1.t27029-RA"/>
    </source>
</evidence>
<name>A0A915JLF5_ROMCU</name>
<dbReference type="WBParaSite" id="nRc.2.0.1.t27029-RA">
    <property type="protein sequence ID" value="nRc.2.0.1.t27029-RA"/>
    <property type="gene ID" value="nRc.2.0.1.g27029"/>
</dbReference>
<dbReference type="AlphaFoldDB" id="A0A915JLF5"/>
<protein>
    <submittedName>
        <fullName evidence="2">Uncharacterized protein</fullName>
    </submittedName>
</protein>
<organism evidence="1 2">
    <name type="scientific">Romanomermis culicivorax</name>
    <name type="common">Nematode worm</name>
    <dbReference type="NCBI Taxonomy" id="13658"/>
    <lineage>
        <taxon>Eukaryota</taxon>
        <taxon>Metazoa</taxon>
        <taxon>Ecdysozoa</taxon>
        <taxon>Nematoda</taxon>
        <taxon>Enoplea</taxon>
        <taxon>Dorylaimia</taxon>
        <taxon>Mermithida</taxon>
        <taxon>Mermithoidea</taxon>
        <taxon>Mermithidae</taxon>
        <taxon>Romanomermis</taxon>
    </lineage>
</organism>
<evidence type="ECO:0000313" key="1">
    <source>
        <dbReference type="Proteomes" id="UP000887565"/>
    </source>
</evidence>
<accession>A0A915JLF5</accession>
<keyword evidence="1" id="KW-1185">Reference proteome</keyword>
<dbReference type="Proteomes" id="UP000887565">
    <property type="component" value="Unplaced"/>
</dbReference>
<reference evidence="2" key="1">
    <citation type="submission" date="2022-11" db="UniProtKB">
        <authorList>
            <consortium name="WormBaseParasite"/>
        </authorList>
    </citation>
    <scope>IDENTIFICATION</scope>
</reference>